<evidence type="ECO:0000313" key="2">
    <source>
        <dbReference type="EMBL" id="TXF10349.1"/>
    </source>
</evidence>
<reference evidence="2 3" key="1">
    <citation type="submission" date="2019-08" db="EMBL/GenBank/DDBJ databases">
        <title>Pelomicrobium methylotrophicum gen. nov., sp. nov. a moderately thermophilic, facultatively anaerobic, lithoautotrophic and methylotrophic bacterium isolated from a terrestrial mud volcano.</title>
        <authorList>
            <person name="Slobodkina G.B."/>
            <person name="Merkel A.Y."/>
            <person name="Slobodkin A.I."/>
        </authorList>
    </citation>
    <scope>NUCLEOTIDE SEQUENCE [LARGE SCALE GENOMIC DNA]</scope>
    <source>
        <strain evidence="2 3">SM250</strain>
    </source>
</reference>
<dbReference type="InterPro" id="IPR035919">
    <property type="entry name" value="EAL_sf"/>
</dbReference>
<evidence type="ECO:0000313" key="3">
    <source>
        <dbReference type="Proteomes" id="UP000321201"/>
    </source>
</evidence>
<accession>A0A5C7EQ70</accession>
<feature type="region of interest" description="Disordered" evidence="1">
    <location>
        <begin position="201"/>
        <end position="220"/>
    </location>
</feature>
<comment type="caution">
    <text evidence="2">The sequence shown here is derived from an EMBL/GenBank/DDBJ whole genome shotgun (WGS) entry which is preliminary data.</text>
</comment>
<dbReference type="InParanoid" id="A0A5C7EQ70"/>
<sequence length="243" mass="26900">MEFTERKIHNWPLGSIQAMDTNNARIADTDFHQLWLYDGRPEFVDVNVVSATSNEGGYVMAMELAKGTVRLASTRQPAKYVSAWHHNARRYGVPDVVRVLIDAVLDAILEIRDRGGRIAMDDVCASDLERELIRRLCPEIIKVENRDALADVRRCRGAVIIAERIETARHAELARKLGAREIQGFWCDRWAANSAGGCRDRSARTGRPHAANGPSGVAASQAPGCGLIRQGLTSANRECPPRC</sequence>
<evidence type="ECO:0000256" key="1">
    <source>
        <dbReference type="SAM" id="MobiDB-lite"/>
    </source>
</evidence>
<evidence type="ECO:0008006" key="4">
    <source>
        <dbReference type="Google" id="ProtNLM"/>
    </source>
</evidence>
<protein>
    <recommendedName>
        <fullName evidence="4">EAL domain-containing protein</fullName>
    </recommendedName>
</protein>
<organism evidence="2 3">
    <name type="scientific">Pelomicrobium methylotrophicum</name>
    <dbReference type="NCBI Taxonomy" id="2602750"/>
    <lineage>
        <taxon>Bacteria</taxon>
        <taxon>Pseudomonadati</taxon>
        <taxon>Pseudomonadota</taxon>
        <taxon>Hydrogenophilia</taxon>
        <taxon>Hydrogenophilia incertae sedis</taxon>
        <taxon>Pelomicrobium</taxon>
    </lineage>
</organism>
<dbReference type="SUPFAM" id="SSF141868">
    <property type="entry name" value="EAL domain-like"/>
    <property type="match status" value="1"/>
</dbReference>
<proteinExistence type="predicted"/>
<dbReference type="EMBL" id="VPFL01000034">
    <property type="protein sequence ID" value="TXF10349.1"/>
    <property type="molecule type" value="Genomic_DNA"/>
</dbReference>
<dbReference type="OrthoDB" id="9342766at2"/>
<dbReference type="Gene3D" id="3.20.20.450">
    <property type="entry name" value="EAL domain"/>
    <property type="match status" value="1"/>
</dbReference>
<keyword evidence="3" id="KW-1185">Reference proteome</keyword>
<dbReference type="AlphaFoldDB" id="A0A5C7EQ70"/>
<dbReference type="RefSeq" id="WP_147801116.1">
    <property type="nucleotide sequence ID" value="NZ_VPFL01000034.1"/>
</dbReference>
<gene>
    <name evidence="2" type="ORF">FR698_15610</name>
</gene>
<dbReference type="Proteomes" id="UP000321201">
    <property type="component" value="Unassembled WGS sequence"/>
</dbReference>
<name>A0A5C7EQ70_9PROT</name>